<name>A0A645F2A2_9ZZZZ</name>
<protein>
    <submittedName>
        <fullName evidence="1">Uncharacterized protein</fullName>
    </submittedName>
</protein>
<evidence type="ECO:0000313" key="1">
    <source>
        <dbReference type="EMBL" id="MPN07920.1"/>
    </source>
</evidence>
<proteinExistence type="predicted"/>
<comment type="caution">
    <text evidence="1">The sequence shown here is derived from an EMBL/GenBank/DDBJ whole genome shotgun (WGS) entry which is preliminary data.</text>
</comment>
<sequence>MTGNGQRSEVSGCHCLIEKPCNSTFSHLKRRSKRGFRGDFIRSLGSHEQRSGNGSAGKRGLLLRHPIGRGRHLPTPRALRHTTCTAVVTVSIVNFETVTEIFRLATGATIMAMIQPCTEIYTERFVAFIRPPVMAKRTFYFHFSACAAIYINSEFTKVKHNYCIKI</sequence>
<dbReference type="EMBL" id="VSSQ01053929">
    <property type="protein sequence ID" value="MPN07920.1"/>
    <property type="molecule type" value="Genomic_DNA"/>
</dbReference>
<gene>
    <name evidence="1" type="ORF">SDC9_155192</name>
</gene>
<organism evidence="1">
    <name type="scientific">bioreactor metagenome</name>
    <dbReference type="NCBI Taxonomy" id="1076179"/>
    <lineage>
        <taxon>unclassified sequences</taxon>
        <taxon>metagenomes</taxon>
        <taxon>ecological metagenomes</taxon>
    </lineage>
</organism>
<dbReference type="AlphaFoldDB" id="A0A645F2A2"/>
<accession>A0A645F2A2</accession>
<reference evidence="1" key="1">
    <citation type="submission" date="2019-08" db="EMBL/GenBank/DDBJ databases">
        <authorList>
            <person name="Kucharzyk K."/>
            <person name="Murdoch R.W."/>
            <person name="Higgins S."/>
            <person name="Loffler F."/>
        </authorList>
    </citation>
    <scope>NUCLEOTIDE SEQUENCE</scope>
</reference>